<dbReference type="EMBL" id="MCWU01000057">
    <property type="protein sequence ID" value="PMJ62275.1"/>
    <property type="molecule type" value="Genomic_DNA"/>
</dbReference>
<evidence type="ECO:0008006" key="3">
    <source>
        <dbReference type="Google" id="ProtNLM"/>
    </source>
</evidence>
<proteinExistence type="predicted"/>
<dbReference type="AlphaFoldDB" id="A0A0P6ZIR0"/>
<dbReference type="GeneID" id="72399017"/>
<name>A0A0P6ZIR0_VIBSP</name>
<sequence>MNNEKRLWNLTELEAFDYHRSTIRKKLKSAGIEPIAFKGQTPLYDVVQVTPYLCKAPLKESDAPDLMGFKTAAELRAYVQSEREKLALQKDSNECIAKEDYENEIAICISGVKGFKDKVITRIESAIPTATTQQLEDLESLLNFDLKAVSDGLEQV</sequence>
<evidence type="ECO:0000313" key="2">
    <source>
        <dbReference type="Proteomes" id="UP000235330"/>
    </source>
</evidence>
<dbReference type="Proteomes" id="UP000235330">
    <property type="component" value="Unassembled WGS sequence"/>
</dbReference>
<reference evidence="2" key="1">
    <citation type="submission" date="2016-07" db="EMBL/GenBank/DDBJ databases">
        <title>Nontailed viruses are major unrecognized killers of bacteria in the ocean.</title>
        <authorList>
            <person name="Kauffman K."/>
            <person name="Hussain F."/>
            <person name="Yang J."/>
            <person name="Arevalo P."/>
            <person name="Brown J."/>
            <person name="Cutler M."/>
            <person name="Kelly L."/>
            <person name="Polz M.F."/>
        </authorList>
    </citation>
    <scope>NUCLEOTIDE SEQUENCE [LARGE SCALE GENOMIC DNA]</scope>
    <source>
        <strain evidence="2">10N.261.55.E11</strain>
    </source>
</reference>
<organism evidence="1 2">
    <name type="scientific">Vibrio splendidus</name>
    <dbReference type="NCBI Taxonomy" id="29497"/>
    <lineage>
        <taxon>Bacteria</taxon>
        <taxon>Pseudomonadati</taxon>
        <taxon>Pseudomonadota</taxon>
        <taxon>Gammaproteobacteria</taxon>
        <taxon>Vibrionales</taxon>
        <taxon>Vibrionaceae</taxon>
        <taxon>Vibrio</taxon>
    </lineage>
</organism>
<dbReference type="RefSeq" id="WP_004733461.1">
    <property type="nucleotide sequence ID" value="NZ_CAWMQV010000073.1"/>
</dbReference>
<evidence type="ECO:0000313" key="1">
    <source>
        <dbReference type="EMBL" id="PMJ62275.1"/>
    </source>
</evidence>
<comment type="caution">
    <text evidence="1">The sequence shown here is derived from an EMBL/GenBank/DDBJ whole genome shotgun (WGS) entry which is preliminary data.</text>
</comment>
<protein>
    <recommendedName>
        <fullName evidence="3">DUF1441 domain-containing protein</fullName>
    </recommendedName>
</protein>
<gene>
    <name evidence="1" type="ORF">BCU17_04880</name>
</gene>
<accession>A0A0P6ZIR0</accession>